<dbReference type="AlphaFoldDB" id="A0A848CI05"/>
<keyword evidence="7 9" id="KW-1133">Transmembrane helix</keyword>
<evidence type="ECO:0000256" key="4">
    <source>
        <dbReference type="ARBA" id="ARBA00022475"/>
    </source>
</evidence>
<dbReference type="PANTHER" id="PTHR34308:SF1">
    <property type="entry name" value="COBALAMIN BIOSYNTHESIS PROTEIN CBIB"/>
    <property type="match status" value="1"/>
</dbReference>
<dbReference type="UniPathway" id="UPA00148"/>
<feature type="transmembrane region" description="Helical" evidence="9">
    <location>
        <begin position="56"/>
        <end position="76"/>
    </location>
</feature>
<evidence type="ECO:0000256" key="6">
    <source>
        <dbReference type="ARBA" id="ARBA00022692"/>
    </source>
</evidence>
<keyword evidence="5 9" id="KW-0169">Cobalamin biosynthesis</keyword>
<evidence type="ECO:0000256" key="5">
    <source>
        <dbReference type="ARBA" id="ARBA00022573"/>
    </source>
</evidence>
<dbReference type="InterPro" id="IPR004485">
    <property type="entry name" value="Cobalamin_biosynth_CobD/CbiB"/>
</dbReference>
<comment type="caution">
    <text evidence="9">Lacks conserved residue(s) required for the propagation of feature annotation.</text>
</comment>
<dbReference type="PANTHER" id="PTHR34308">
    <property type="entry name" value="COBALAMIN BIOSYNTHESIS PROTEIN CBIB"/>
    <property type="match status" value="1"/>
</dbReference>
<evidence type="ECO:0000313" key="11">
    <source>
        <dbReference type="Proteomes" id="UP000522333"/>
    </source>
</evidence>
<sequence>MSALAAFLLLPAALLLDRLLGEPPARVHPVCGMGALAAIMERVFRRGPNGPRMTLAGLAACLAVVLPVGLLAALPVRLAGEMLGGATAWIVCVVVVSLCLAPRCLDEHARRVALPLEQGDLEAARRAVSMLVGRDPQQLDAHGVARACVESVGENLTDGILSTLFWAAAGLLLAGLPGAAALAACHRAANVLDAMWGKLNETYRCFGTASARLDDVLNWCPARLALPCIVLAAALLPGLDARACRRVGWRDRHAHESPNSAWSEAAFAGALGLRLGGPAWYGPLYRDHPWLGDGTPLATARHIRQAVRLMWGSLLVFATLASLLPAAVACI</sequence>
<dbReference type="Proteomes" id="UP000522333">
    <property type="component" value="Unassembled WGS sequence"/>
</dbReference>
<dbReference type="GO" id="GO:0009236">
    <property type="term" value="P:cobalamin biosynthetic process"/>
    <property type="evidence" value="ECO:0007669"/>
    <property type="project" value="UniProtKB-UniRule"/>
</dbReference>
<feature type="transmembrane region" description="Helical" evidence="9">
    <location>
        <begin position="164"/>
        <end position="189"/>
    </location>
</feature>
<dbReference type="GO" id="GO:0048472">
    <property type="term" value="F:threonine-phosphate decarboxylase activity"/>
    <property type="evidence" value="ECO:0007669"/>
    <property type="project" value="InterPro"/>
</dbReference>
<proteinExistence type="inferred from homology"/>
<evidence type="ECO:0000256" key="2">
    <source>
        <dbReference type="ARBA" id="ARBA00004953"/>
    </source>
</evidence>
<dbReference type="NCBIfam" id="TIGR00380">
    <property type="entry name" value="cobal_cbiB"/>
    <property type="match status" value="1"/>
</dbReference>
<evidence type="ECO:0000256" key="9">
    <source>
        <dbReference type="HAMAP-Rule" id="MF_00024"/>
    </source>
</evidence>
<evidence type="ECO:0000256" key="7">
    <source>
        <dbReference type="ARBA" id="ARBA00022989"/>
    </source>
</evidence>
<comment type="pathway">
    <text evidence="2 9">Cofactor biosynthesis; adenosylcobalamin biosynthesis.</text>
</comment>
<dbReference type="RefSeq" id="WP_168935856.1">
    <property type="nucleotide sequence ID" value="NZ_CAMDEI010000092.1"/>
</dbReference>
<evidence type="ECO:0000256" key="8">
    <source>
        <dbReference type="ARBA" id="ARBA00023136"/>
    </source>
</evidence>
<comment type="subcellular location">
    <subcellularLocation>
        <location evidence="1 9">Cell membrane</location>
        <topology evidence="1 9">Multi-pass membrane protein</topology>
    </subcellularLocation>
</comment>
<dbReference type="GO" id="GO:0015420">
    <property type="term" value="F:ABC-type vitamin B12 transporter activity"/>
    <property type="evidence" value="ECO:0007669"/>
    <property type="project" value="UniProtKB-UniRule"/>
</dbReference>
<reference evidence="10 11" key="1">
    <citation type="submission" date="2020-04" db="EMBL/GenBank/DDBJ databases">
        <authorList>
            <person name="Hitch T.C.A."/>
            <person name="Wylensek D."/>
            <person name="Clavel T."/>
        </authorList>
    </citation>
    <scope>NUCLEOTIDE SEQUENCE [LARGE SCALE GENOMIC DNA]</scope>
    <source>
        <strain evidence="10 11">PG-251-APC-1</strain>
    </source>
</reference>
<gene>
    <name evidence="9 10" type="primary">cobD</name>
    <name evidence="10" type="ORF">HF854_08230</name>
</gene>
<feature type="transmembrane region" description="Helical" evidence="9">
    <location>
        <begin position="309"/>
        <end position="328"/>
    </location>
</feature>
<feature type="transmembrane region" description="Helical" evidence="9">
    <location>
        <begin position="82"/>
        <end position="101"/>
    </location>
</feature>
<organism evidence="10 11">
    <name type="scientific">Desulfovibrio piger</name>
    <dbReference type="NCBI Taxonomy" id="901"/>
    <lineage>
        <taxon>Bacteria</taxon>
        <taxon>Pseudomonadati</taxon>
        <taxon>Thermodesulfobacteriota</taxon>
        <taxon>Desulfovibrionia</taxon>
        <taxon>Desulfovibrionales</taxon>
        <taxon>Desulfovibrionaceae</taxon>
        <taxon>Desulfovibrio</taxon>
    </lineage>
</organism>
<dbReference type="EMBL" id="JABAFY010000029">
    <property type="protein sequence ID" value="NME52509.1"/>
    <property type="molecule type" value="Genomic_DNA"/>
</dbReference>
<comment type="function">
    <text evidence="9">Converts cobyric acid to cobinamide by the addition of aminopropanol on the F carboxylic group.</text>
</comment>
<dbReference type="HAMAP" id="MF_00024">
    <property type="entry name" value="CobD_CbiB"/>
    <property type="match status" value="1"/>
</dbReference>
<keyword evidence="6 9" id="KW-0812">Transmembrane</keyword>
<accession>A0A848CI05</accession>
<protein>
    <recommendedName>
        <fullName evidence="9">Cobalamin biosynthesis protein CobD</fullName>
    </recommendedName>
</protein>
<comment type="similarity">
    <text evidence="3 9">Belongs to the CobD/CbiB family.</text>
</comment>
<dbReference type="Pfam" id="PF03186">
    <property type="entry name" value="CobD_Cbib"/>
    <property type="match status" value="1"/>
</dbReference>
<keyword evidence="8 9" id="KW-0472">Membrane</keyword>
<evidence type="ECO:0000313" key="10">
    <source>
        <dbReference type="EMBL" id="NME52509.1"/>
    </source>
</evidence>
<evidence type="ECO:0000256" key="1">
    <source>
        <dbReference type="ARBA" id="ARBA00004651"/>
    </source>
</evidence>
<comment type="caution">
    <text evidence="10">The sequence shown here is derived from an EMBL/GenBank/DDBJ whole genome shotgun (WGS) entry which is preliminary data.</text>
</comment>
<keyword evidence="4 9" id="KW-1003">Cell membrane</keyword>
<evidence type="ECO:0000256" key="3">
    <source>
        <dbReference type="ARBA" id="ARBA00006263"/>
    </source>
</evidence>
<name>A0A848CI05_9BACT</name>
<dbReference type="GO" id="GO:0005886">
    <property type="term" value="C:plasma membrane"/>
    <property type="evidence" value="ECO:0007669"/>
    <property type="project" value="UniProtKB-SubCell"/>
</dbReference>